<reference evidence="10" key="1">
    <citation type="submission" date="2016-10" db="EMBL/GenBank/DDBJ databases">
        <authorList>
            <person name="Varghese N."/>
            <person name="Submissions S."/>
        </authorList>
    </citation>
    <scope>NUCLEOTIDE SEQUENCE [LARGE SCALE GENOMIC DNA]</scope>
    <source>
        <strain evidence="10">CBMB127</strain>
    </source>
</reference>
<proteinExistence type="inferred from homology"/>
<evidence type="ECO:0008006" key="11">
    <source>
        <dbReference type="Google" id="ProtNLM"/>
    </source>
</evidence>
<feature type="transmembrane region" description="Helical" evidence="8">
    <location>
        <begin position="251"/>
        <end position="275"/>
    </location>
</feature>
<dbReference type="PANTHER" id="PTHR36838">
    <property type="entry name" value="AUXIN EFFLUX CARRIER FAMILY PROTEIN"/>
    <property type="match status" value="1"/>
</dbReference>
<feature type="transmembrane region" description="Helical" evidence="8">
    <location>
        <begin position="282"/>
        <end position="304"/>
    </location>
</feature>
<evidence type="ECO:0000313" key="9">
    <source>
        <dbReference type="EMBL" id="SDK56443.1"/>
    </source>
</evidence>
<evidence type="ECO:0000256" key="2">
    <source>
        <dbReference type="ARBA" id="ARBA00010145"/>
    </source>
</evidence>
<keyword evidence="3" id="KW-0813">Transport</keyword>
<gene>
    <name evidence="9" type="ORF">SAMN05192566_1677</name>
</gene>
<evidence type="ECO:0000313" key="10">
    <source>
        <dbReference type="Proteomes" id="UP000198629"/>
    </source>
</evidence>
<dbReference type="STRING" id="492660.SAMN05192566_1677"/>
<feature type="transmembrane region" description="Helical" evidence="8">
    <location>
        <begin position="222"/>
        <end position="245"/>
    </location>
</feature>
<organism evidence="9 10">
    <name type="scientific">Methylophilus rhizosphaerae</name>
    <dbReference type="NCBI Taxonomy" id="492660"/>
    <lineage>
        <taxon>Bacteria</taxon>
        <taxon>Pseudomonadati</taxon>
        <taxon>Pseudomonadota</taxon>
        <taxon>Betaproteobacteria</taxon>
        <taxon>Nitrosomonadales</taxon>
        <taxon>Methylophilaceae</taxon>
        <taxon>Methylophilus</taxon>
    </lineage>
</organism>
<comment type="subcellular location">
    <subcellularLocation>
        <location evidence="1">Cell membrane</location>
        <topology evidence="1">Multi-pass membrane protein</topology>
    </subcellularLocation>
</comment>
<evidence type="ECO:0000256" key="3">
    <source>
        <dbReference type="ARBA" id="ARBA00022448"/>
    </source>
</evidence>
<feature type="transmembrane region" description="Helical" evidence="8">
    <location>
        <begin position="190"/>
        <end position="210"/>
    </location>
</feature>
<keyword evidence="5 8" id="KW-0812">Transmembrane</keyword>
<feature type="transmembrane region" description="Helical" evidence="8">
    <location>
        <begin position="34"/>
        <end position="56"/>
    </location>
</feature>
<evidence type="ECO:0000256" key="4">
    <source>
        <dbReference type="ARBA" id="ARBA00022475"/>
    </source>
</evidence>
<accession>A0A1G9CXU6</accession>
<comment type="similarity">
    <text evidence="2">Belongs to the auxin efflux carrier (TC 2.A.69) family.</text>
</comment>
<dbReference type="PANTHER" id="PTHR36838:SF1">
    <property type="entry name" value="SLR1864 PROTEIN"/>
    <property type="match status" value="1"/>
</dbReference>
<dbReference type="OrthoDB" id="5291198at2"/>
<feature type="transmembrane region" description="Helical" evidence="8">
    <location>
        <begin position="98"/>
        <end position="116"/>
    </location>
</feature>
<dbReference type="Gene3D" id="1.20.1530.20">
    <property type="match status" value="1"/>
</dbReference>
<evidence type="ECO:0000256" key="7">
    <source>
        <dbReference type="ARBA" id="ARBA00023136"/>
    </source>
</evidence>
<evidence type="ECO:0000256" key="8">
    <source>
        <dbReference type="SAM" id="Phobius"/>
    </source>
</evidence>
<feature type="transmembrane region" description="Helical" evidence="8">
    <location>
        <begin position="165"/>
        <end position="184"/>
    </location>
</feature>
<keyword evidence="6 8" id="KW-1133">Transmembrane helix</keyword>
<dbReference type="Proteomes" id="UP000198629">
    <property type="component" value="Unassembled WGS sequence"/>
</dbReference>
<evidence type="ECO:0000256" key="6">
    <source>
        <dbReference type="ARBA" id="ARBA00022989"/>
    </source>
</evidence>
<keyword evidence="10" id="KW-1185">Reference proteome</keyword>
<dbReference type="EMBL" id="FNFX01000003">
    <property type="protein sequence ID" value="SDK56443.1"/>
    <property type="molecule type" value="Genomic_DNA"/>
</dbReference>
<feature type="transmembrane region" description="Helical" evidence="8">
    <location>
        <begin position="68"/>
        <end position="86"/>
    </location>
</feature>
<dbReference type="GO" id="GO:0055085">
    <property type="term" value="P:transmembrane transport"/>
    <property type="evidence" value="ECO:0007669"/>
    <property type="project" value="InterPro"/>
</dbReference>
<evidence type="ECO:0000256" key="5">
    <source>
        <dbReference type="ARBA" id="ARBA00022692"/>
    </source>
</evidence>
<sequence>MIEVMLQMALLIAAGILWQRLAPGHMPALSHRKALTDLVFYLLLPAMVVNILWQAPLDADTFSIQLTALSRLATAALLMWLVLQVLKRFLLLSRAQQGALMLAATFPNATYLGLPVTSEVLGDWAQEMVLKFDLFACTPVLLSLGMLMAQAYGQNEKRLNPWRELVRVPPLWALVIACILNLAQVPQPEMIGHALHTLAGGVVPLMLIALGMSIRWDTFKLALLPTLLPVCIIGLLLAPLVAMMVAQGLGLGGHTLTAVTLLSAMPTMVFGVIICERYQLDGALYAAAVFSTTLLSIATLPAWLQILSR</sequence>
<feature type="transmembrane region" description="Helical" evidence="8">
    <location>
        <begin position="128"/>
        <end position="153"/>
    </location>
</feature>
<dbReference type="InterPro" id="IPR038770">
    <property type="entry name" value="Na+/solute_symporter_sf"/>
</dbReference>
<dbReference type="Pfam" id="PF03547">
    <property type="entry name" value="Mem_trans"/>
    <property type="match status" value="1"/>
</dbReference>
<dbReference type="AlphaFoldDB" id="A0A1G9CXU6"/>
<protein>
    <recommendedName>
        <fullName evidence="11">Permease</fullName>
    </recommendedName>
</protein>
<evidence type="ECO:0000256" key="1">
    <source>
        <dbReference type="ARBA" id="ARBA00004651"/>
    </source>
</evidence>
<keyword evidence="4" id="KW-1003">Cell membrane</keyword>
<keyword evidence="7 8" id="KW-0472">Membrane</keyword>
<dbReference type="InterPro" id="IPR004776">
    <property type="entry name" value="Mem_transp_PIN-like"/>
</dbReference>
<dbReference type="GO" id="GO:0005886">
    <property type="term" value="C:plasma membrane"/>
    <property type="evidence" value="ECO:0007669"/>
    <property type="project" value="UniProtKB-SubCell"/>
</dbReference>
<name>A0A1G9CXU6_9PROT</name>